<evidence type="ECO:0000313" key="3">
    <source>
        <dbReference type="Proteomes" id="UP000218387"/>
    </source>
</evidence>
<dbReference type="AlphaFoldDB" id="A0A4P9CDC3"/>
<accession>A0A4P9CDC3</accession>
<dbReference type="KEGG" id="emt:CPZ25_015545"/>
<protein>
    <submittedName>
        <fullName evidence="2">Transposase</fullName>
    </submittedName>
</protein>
<dbReference type="EMBL" id="CP029487">
    <property type="protein sequence ID" value="QCT72682.1"/>
    <property type="molecule type" value="Genomic_DNA"/>
</dbReference>
<evidence type="ECO:0000259" key="1">
    <source>
        <dbReference type="Pfam" id="PF04754"/>
    </source>
</evidence>
<dbReference type="Proteomes" id="UP000218387">
    <property type="component" value="Chromosome"/>
</dbReference>
<reference evidence="2 3" key="1">
    <citation type="submission" date="2018-05" db="EMBL/GenBank/DDBJ databases">
        <title>Genome comparison of Eubacterium sp.</title>
        <authorList>
            <person name="Feng Y."/>
            <person name="Sanchez-Andrea I."/>
            <person name="Stams A.J.M."/>
            <person name="De Vos W.M."/>
        </authorList>
    </citation>
    <scope>NUCLEOTIDE SEQUENCE [LARGE SCALE GENOMIC DNA]</scope>
    <source>
        <strain evidence="2 3">YI</strain>
    </source>
</reference>
<evidence type="ECO:0000313" key="2">
    <source>
        <dbReference type="EMBL" id="QCT72682.1"/>
    </source>
</evidence>
<keyword evidence="3" id="KW-1185">Reference proteome</keyword>
<name>A0A4P9CDC3_EUBML</name>
<proteinExistence type="predicted"/>
<dbReference type="Pfam" id="PF04754">
    <property type="entry name" value="Transposase_31"/>
    <property type="match status" value="1"/>
</dbReference>
<gene>
    <name evidence="2" type="ORF">CPZ25_015545</name>
</gene>
<dbReference type="InterPro" id="IPR006842">
    <property type="entry name" value="Transposase_31"/>
</dbReference>
<feature type="domain" description="Transposase (putative) YhgA-like" evidence="1">
    <location>
        <begin position="130"/>
        <end position="225"/>
    </location>
</feature>
<sequence>MGKKDIILKQYLSDNRRFAEIFNNALFEGEAVIQPDKLKPVDSSQAEVIALQETAAEFIQKNRDIAKIYNEELELVILGIENQNDVHYAMPLRVMLYDALSYDKQYQSIKKEHQREKDITGTERISGFSRQDRLIPVITLVIYYGTDAWDGPRSLADMLRLPKAFSSRKNPVNSYPMHLLEVQAIKDLEVYDDDLMALFGFIKYQKNRSELEAFIQAHASYFYKVSRETYEAIKNVADIKEMSQYIEKEKEEKEAVNMCDALKQLKEESIQQGMQKGRREGRQEGVRQVAIKLLRMNHPIPFIAQATDLSEAEIQKLKETLQKAQQ</sequence>
<dbReference type="RefSeq" id="WP_096919202.1">
    <property type="nucleotide sequence ID" value="NZ_CABJDW020000010.1"/>
</dbReference>
<organism evidence="2 3">
    <name type="scientific">Eubacterium maltosivorans</name>
    <dbReference type="NCBI Taxonomy" id="2041044"/>
    <lineage>
        <taxon>Bacteria</taxon>
        <taxon>Bacillati</taxon>
        <taxon>Bacillota</taxon>
        <taxon>Clostridia</taxon>
        <taxon>Eubacteriales</taxon>
        <taxon>Eubacteriaceae</taxon>
        <taxon>Eubacterium</taxon>
    </lineage>
</organism>